<dbReference type="InterPro" id="IPR001762">
    <property type="entry name" value="Disintegrin_dom"/>
</dbReference>
<evidence type="ECO:0008006" key="6">
    <source>
        <dbReference type="Google" id="ProtNLM"/>
    </source>
</evidence>
<protein>
    <recommendedName>
        <fullName evidence="6">Disintegrin and metalloproteinase domain-containing protein 10</fullName>
    </recommendedName>
</protein>
<dbReference type="Proteomes" id="UP001217089">
    <property type="component" value="Unassembled WGS sequence"/>
</dbReference>
<keyword evidence="1" id="KW-0862">Zinc</keyword>
<dbReference type="Pfam" id="PF13688">
    <property type="entry name" value="Reprolysin_5"/>
    <property type="match status" value="1"/>
</dbReference>
<reference evidence="4 5" key="1">
    <citation type="submission" date="2022-12" db="EMBL/GenBank/DDBJ databases">
        <title>Chromosome-level genome of Tegillarca granosa.</title>
        <authorList>
            <person name="Kim J."/>
        </authorList>
    </citation>
    <scope>NUCLEOTIDE SEQUENCE [LARGE SCALE GENOMIC DNA]</scope>
    <source>
        <strain evidence="4">Teg-2019</strain>
        <tissue evidence="4">Adductor muscle</tissue>
    </source>
</reference>
<dbReference type="PROSITE" id="PS50215">
    <property type="entry name" value="ADAM_MEPRO"/>
    <property type="match status" value="1"/>
</dbReference>
<evidence type="ECO:0000313" key="4">
    <source>
        <dbReference type="EMBL" id="KAJ8311382.1"/>
    </source>
</evidence>
<dbReference type="InterPro" id="IPR024079">
    <property type="entry name" value="MetalloPept_cat_dom_sf"/>
</dbReference>
<dbReference type="Gene3D" id="4.10.70.10">
    <property type="entry name" value="Disintegrin domain"/>
    <property type="match status" value="1"/>
</dbReference>
<evidence type="ECO:0000259" key="2">
    <source>
        <dbReference type="PROSITE" id="PS50214"/>
    </source>
</evidence>
<feature type="binding site" evidence="1">
    <location>
        <position position="386"/>
    </location>
    <ligand>
        <name>Zn(2+)</name>
        <dbReference type="ChEBI" id="CHEBI:29105"/>
        <note>catalytic</note>
    </ligand>
</feature>
<evidence type="ECO:0000256" key="1">
    <source>
        <dbReference type="PROSITE-ProRule" id="PRU00276"/>
    </source>
</evidence>
<feature type="binding site" evidence="1">
    <location>
        <position position="380"/>
    </location>
    <ligand>
        <name>Zn(2+)</name>
        <dbReference type="ChEBI" id="CHEBI:29105"/>
        <note>catalytic</note>
    </ligand>
</feature>
<keyword evidence="1" id="KW-0479">Metal-binding</keyword>
<dbReference type="PANTHER" id="PTHR45702">
    <property type="entry name" value="ADAM10/ADAM17 METALLOPEPTIDASE FAMILY MEMBER"/>
    <property type="match status" value="1"/>
</dbReference>
<sequence>MTSQLNQLLQTNVLMFILQQCFISGTLFSDYINYFEPVYYDEQELHTQHKIVQRSPDSTLRLDFHAFGRSFKIRLKSDSSVFSPDLIVEDSHGPISFDTRGSYVGKLEEEKSFVHGIITSSGHFEGMIKLPVDTYVIERAVHHGNGLEPGAFHSVIYDVKHVTFNSTICKSNQNHKHILVNDEMLHQNHNYWTNNARNHVIQKRAIVAGKTTCSLYVQADHLFYQKFSSNTDIVLEQLTRHVQAVNTIFQPIDFDQDGSPDNIQFVIKRMKVYTDPNAAGYKFPLKNYGVEKFLDLHSQEDYDQFCLSYIFTNRDFNDGVLGLAWTASLDQNVAGGVCETYKKFSDGQKSLNTGLVTLLNYGKDVPSAVSYTTFAHEIGHNFGSNHDPENNAQCSPGGDNGNYIMYARATSGTQSNNEKFSSCSIKEVGPILAAKARDSNGCFIEYPASICGNKVVETGEFCDCGWEDECSETCCNPQKTTSTGPTPCTLKGGSVCSPSASWCCSSSCNWYTVGDSHVCRANTSCMQESVCQW</sequence>
<feature type="non-terminal residue" evidence="4">
    <location>
        <position position="533"/>
    </location>
</feature>
<evidence type="ECO:0000259" key="3">
    <source>
        <dbReference type="PROSITE" id="PS50215"/>
    </source>
</evidence>
<organism evidence="4 5">
    <name type="scientific">Tegillarca granosa</name>
    <name type="common">Malaysian cockle</name>
    <name type="synonym">Anadara granosa</name>
    <dbReference type="NCBI Taxonomy" id="220873"/>
    <lineage>
        <taxon>Eukaryota</taxon>
        <taxon>Metazoa</taxon>
        <taxon>Spiralia</taxon>
        <taxon>Lophotrochozoa</taxon>
        <taxon>Mollusca</taxon>
        <taxon>Bivalvia</taxon>
        <taxon>Autobranchia</taxon>
        <taxon>Pteriomorphia</taxon>
        <taxon>Arcoida</taxon>
        <taxon>Arcoidea</taxon>
        <taxon>Arcidae</taxon>
        <taxon>Tegillarca</taxon>
    </lineage>
</organism>
<feature type="binding site" evidence="1">
    <location>
        <position position="376"/>
    </location>
    <ligand>
        <name>Zn(2+)</name>
        <dbReference type="ChEBI" id="CHEBI:29105"/>
        <note>catalytic</note>
    </ligand>
</feature>
<dbReference type="InterPro" id="IPR001590">
    <property type="entry name" value="Peptidase_M12B"/>
</dbReference>
<comment type="caution">
    <text evidence="1">Lacks conserved residue(s) required for the propagation of feature annotation.</text>
</comment>
<dbReference type="PROSITE" id="PS50214">
    <property type="entry name" value="DISINTEGRIN_2"/>
    <property type="match status" value="1"/>
</dbReference>
<dbReference type="PANTHER" id="PTHR45702:SF3">
    <property type="entry name" value="KUZBANIAN-LIKE, ISOFORM A"/>
    <property type="match status" value="1"/>
</dbReference>
<dbReference type="EMBL" id="JARBDR010000496">
    <property type="protein sequence ID" value="KAJ8311382.1"/>
    <property type="molecule type" value="Genomic_DNA"/>
</dbReference>
<feature type="active site" evidence="1">
    <location>
        <position position="377"/>
    </location>
</feature>
<evidence type="ECO:0000313" key="5">
    <source>
        <dbReference type="Proteomes" id="UP001217089"/>
    </source>
</evidence>
<gene>
    <name evidence="4" type="ORF">KUTeg_010737</name>
</gene>
<name>A0ABQ9F666_TEGGR</name>
<keyword evidence="5" id="KW-1185">Reference proteome</keyword>
<comment type="caution">
    <text evidence="4">The sequence shown here is derived from an EMBL/GenBank/DDBJ whole genome shotgun (WGS) entry which is preliminary data.</text>
</comment>
<dbReference type="InterPro" id="IPR036436">
    <property type="entry name" value="Disintegrin_dom_sf"/>
</dbReference>
<feature type="domain" description="Disintegrin" evidence="2">
    <location>
        <begin position="448"/>
        <end position="533"/>
    </location>
</feature>
<dbReference type="SMART" id="SM00050">
    <property type="entry name" value="DISIN"/>
    <property type="match status" value="1"/>
</dbReference>
<dbReference type="InterPro" id="IPR051489">
    <property type="entry name" value="ADAM_Metalloproteinase"/>
</dbReference>
<proteinExistence type="predicted"/>
<feature type="domain" description="Peptidase M12B" evidence="3">
    <location>
        <begin position="211"/>
        <end position="432"/>
    </location>
</feature>
<accession>A0ABQ9F666</accession>
<dbReference type="Gene3D" id="3.40.390.10">
    <property type="entry name" value="Collagenase (Catalytic Domain)"/>
    <property type="match status" value="1"/>
</dbReference>
<dbReference type="SUPFAM" id="SSF55486">
    <property type="entry name" value="Metalloproteases ('zincins'), catalytic domain"/>
    <property type="match status" value="1"/>
</dbReference>